<dbReference type="Pfam" id="PF04499">
    <property type="entry name" value="SAPS"/>
    <property type="match status" value="1"/>
</dbReference>
<evidence type="ECO:0000313" key="3">
    <source>
        <dbReference type="EMBL" id="VDN51292.1"/>
    </source>
</evidence>
<evidence type="ECO:0000256" key="1">
    <source>
        <dbReference type="ARBA" id="ARBA00006180"/>
    </source>
</evidence>
<reference evidence="3 5" key="2">
    <citation type="submission" date="2018-11" db="EMBL/GenBank/DDBJ databases">
        <authorList>
            <consortium name="Pathogen Informatics"/>
        </authorList>
    </citation>
    <scope>NUCLEOTIDE SEQUENCE [LARGE SCALE GENOMIC DNA]</scope>
</reference>
<dbReference type="AlphaFoldDB" id="A0A0N4UGJ7"/>
<dbReference type="EMBL" id="UYYG01000017">
    <property type="protein sequence ID" value="VDN51292.1"/>
    <property type="molecule type" value="Genomic_DNA"/>
</dbReference>
<dbReference type="STRING" id="318479.A0A0N4UGJ7"/>
<keyword evidence="2" id="KW-0131">Cell cycle</keyword>
<protein>
    <submittedName>
        <fullName evidence="3 6">Uncharacterized protein</fullName>
    </submittedName>
</protein>
<evidence type="ECO:0000313" key="6">
    <source>
        <dbReference type="WBParaSite" id="DME_0000662101-mRNA-1"/>
    </source>
</evidence>
<organism evidence="4 6">
    <name type="scientific">Dracunculus medinensis</name>
    <name type="common">Guinea worm</name>
    <dbReference type="NCBI Taxonomy" id="318479"/>
    <lineage>
        <taxon>Eukaryota</taxon>
        <taxon>Metazoa</taxon>
        <taxon>Ecdysozoa</taxon>
        <taxon>Nematoda</taxon>
        <taxon>Chromadorea</taxon>
        <taxon>Rhabditida</taxon>
        <taxon>Spirurina</taxon>
        <taxon>Dracunculoidea</taxon>
        <taxon>Dracunculidae</taxon>
        <taxon>Dracunculus</taxon>
    </lineage>
</organism>
<name>A0A0N4UGJ7_DRAME</name>
<dbReference type="Proteomes" id="UP000038040">
    <property type="component" value="Unplaced"/>
</dbReference>
<dbReference type="PANTHER" id="PTHR12634:SF8">
    <property type="entry name" value="FIERY MOUNTAIN, ISOFORM D"/>
    <property type="match status" value="1"/>
</dbReference>
<evidence type="ECO:0000313" key="5">
    <source>
        <dbReference type="Proteomes" id="UP000274756"/>
    </source>
</evidence>
<comment type="similarity">
    <text evidence="1">Belongs to the SAPS family.</text>
</comment>
<dbReference type="GO" id="GO:0005829">
    <property type="term" value="C:cytosol"/>
    <property type="evidence" value="ECO:0007669"/>
    <property type="project" value="TreeGrafter"/>
</dbReference>
<dbReference type="GO" id="GO:0019903">
    <property type="term" value="F:protein phosphatase binding"/>
    <property type="evidence" value="ECO:0007669"/>
    <property type="project" value="InterPro"/>
</dbReference>
<gene>
    <name evidence="3" type="ORF">DME_LOCUS1265</name>
</gene>
<evidence type="ECO:0000256" key="2">
    <source>
        <dbReference type="ARBA" id="ARBA00023306"/>
    </source>
</evidence>
<proteinExistence type="inferred from homology"/>
<dbReference type="InterPro" id="IPR007587">
    <property type="entry name" value="SAPS"/>
</dbReference>
<dbReference type="GO" id="GO:0005634">
    <property type="term" value="C:nucleus"/>
    <property type="evidence" value="ECO:0007669"/>
    <property type="project" value="TreeGrafter"/>
</dbReference>
<dbReference type="Proteomes" id="UP000274756">
    <property type="component" value="Unassembled WGS sequence"/>
</dbReference>
<dbReference type="OrthoDB" id="295029at2759"/>
<dbReference type="PANTHER" id="PTHR12634">
    <property type="entry name" value="SIT4 YEAST -ASSOCIATING PROTEIN-RELATED"/>
    <property type="match status" value="1"/>
</dbReference>
<keyword evidence="5" id="KW-1185">Reference proteome</keyword>
<sequence>MFWQCDFSNNSSHLNELLNSETVTLDDVINDEYSMQEIRDGNEKLIKFLTQSSVINNLLSNALRPEIDLKEPQNQQYKRAHICTEILSLNCDAICAALLNDHSACTLLVNFLNLSDINSLLASFYMKIMTQLFSKCTEMLLNELKKTDFLKYCLNNLFCSAVAELLYRMVNLPSEFELQNVVKQWYVDYHLIENLSSLLVDEQPPEVHCNVSHLWCELVRTLRDVQYTSDEKRCDPLLESLQSERNIQIIANKTLPKNPSHQNDSVIINCASILITLLETNFVPNCPSHILGVEERGEIIHWDDSAADDENKLSGVVVWQPDAGRIVETIIAAYADRLISGICHSFQLLNTNHLETHQTILTAFSSFTINPFKFLFAIVLAQPSISIFQQLLARCVSFILYTKSSSSSPLISYLFKDFDLIGSILDLTEKSKSSSPLIRKLLNSFCFTLAICIRSARSSPNSAIIEEFINESSRLDDWNEFLRSLVAQYEKENQCDEIEKSLSSLNCSSHSANASFIEYESVKEPMSNNVDHVKRIYEEHMPPEPLPSYDKLPFSHAKFGDIKYACDLSIAKIIDINLEEKFNAVVDEQAFEALCSLRFNIDSLIDESSKNEESKAQFLHNESVFENRMNSTHNPSNSKGFAIDSVNLLSEEVFCARNPCFLGFGHKEEHANELWATPVDPFDPWSNFVSVKDEWPLTCSGNEFSKTDKVNHFVVKEFVHSASDDSAEPVSDKSSDSWADFTSVKADDWPPSKAVSSEDWPNVNSSINEETASQLANNTDITFASNAIASAILTGSVES</sequence>
<reference evidence="6" key="1">
    <citation type="submission" date="2017-02" db="UniProtKB">
        <authorList>
            <consortium name="WormBaseParasite"/>
        </authorList>
    </citation>
    <scope>IDENTIFICATION</scope>
</reference>
<accession>A0A0N4UGJ7</accession>
<evidence type="ECO:0000313" key="4">
    <source>
        <dbReference type="Proteomes" id="UP000038040"/>
    </source>
</evidence>
<dbReference type="GO" id="GO:0019888">
    <property type="term" value="F:protein phosphatase regulator activity"/>
    <property type="evidence" value="ECO:0007669"/>
    <property type="project" value="TreeGrafter"/>
</dbReference>
<dbReference type="WBParaSite" id="DME_0000662101-mRNA-1">
    <property type="protein sequence ID" value="DME_0000662101-mRNA-1"/>
    <property type="gene ID" value="DME_0000662101"/>
</dbReference>